<accession>A0A167W8T9</accession>
<feature type="compositionally biased region" description="Polar residues" evidence="1">
    <location>
        <begin position="80"/>
        <end position="89"/>
    </location>
</feature>
<comment type="caution">
    <text evidence="2">The sequence shown here is derived from an EMBL/GenBank/DDBJ whole genome shotgun (WGS) entry which is preliminary data.</text>
</comment>
<sequence>MGRTIRKPAALLRYGMLSAPARKATAKLTQRSTRSEFLAKRPRYRVAVREEPMEDVMPGQFADNGDDSEDGLGVLVPDVPQNNSTQSQTDGREEELQYDIARWPDGVEDEEGKEHDETEEHRATSRLVLEFAAAEAEADNDPEKEEQDEEIENEQNELNNDGDNDIAMEGEEDVLPDAMGEVVSPQFEGFNIDEFQLGLALFTDQASLSRATYEALIELLCTVTDLEQLRRMQTKSRCVKVQLMVTRESPLLSRLGHEGLGEREALFMEKRDLIIPERDVKGQIKAFLDWSFGAEGNDGKTQFPPQPSPQDCQIRVKQVVRPTADNCFEIVPLRHTKMLRAELELRAFGGKEDLIARLCPGDRKVICLPFLMFIDGFGLYRTMYRSLTGIYVIMATLNHRERARSEAMYTMAFGPHATNFSDVMDAIAPQLKDLDWGCDITVNGQKLRLFSYPMGFLGDMPQQNEGAGIQGPTGFISCRWCLVDNKQRGNMEYDIVKHSRWLLNQEAVRNKAENARNGTQGEKIRKTYGLSAQSSPITSIWRSCDPTSDFLNDPCHSELAGIMKIAVNILFNDILTSEGSSKLAQLISNFPMPRGWNRLQSPQHHLESYQIQEYGRLSIILPVILRIHLERSWVELRMIDAITFYFCGRIDKLGTDTERVLVKVFADIARSNRMLLTWTEEGADAEATMRAVKQARQGVQLLEQSVVAGLRIPNSRAGTAQSSAILTGTATPTNRRGVRAEIVQRMQARPNMHIALHYGEMIQDYGCANNGNVLLGEDRHRKFKAMVTQTNHRNPEKAMLIRDSMNKTITTLLTDSSSCCGSRAENDLSLKLHQLEVSCPALMEKYRRREATEPERRVGSREPGRVGARVGLTSTKLSALSDADMFVLELMMAYGERICVNVRKNAVVFWKKMTFYPRSHTKRTSVSAGDMINIDNHKVLVTAIFTHRLRMPEETFVCVIPMIQRRIDEELKLPVLGRQHGGFRIFNAQSITERPLYYVAVRKGLGRKLERVKMNFPNEELDMGVRRDHEFLLIPAELEII</sequence>
<dbReference type="AlphaFoldDB" id="A0A167W8T9"/>
<organism evidence="2 3">
    <name type="scientific">Ascosphaera apis ARSEF 7405</name>
    <dbReference type="NCBI Taxonomy" id="392613"/>
    <lineage>
        <taxon>Eukaryota</taxon>
        <taxon>Fungi</taxon>
        <taxon>Dikarya</taxon>
        <taxon>Ascomycota</taxon>
        <taxon>Pezizomycotina</taxon>
        <taxon>Eurotiomycetes</taxon>
        <taxon>Eurotiomycetidae</taxon>
        <taxon>Onygenales</taxon>
        <taxon>Ascosphaeraceae</taxon>
        <taxon>Ascosphaera</taxon>
    </lineage>
</organism>
<dbReference type="EMBL" id="AZGZ01000025">
    <property type="protein sequence ID" value="KZZ88537.1"/>
    <property type="molecule type" value="Genomic_DNA"/>
</dbReference>
<feature type="region of interest" description="Disordered" evidence="1">
    <location>
        <begin position="49"/>
        <end position="168"/>
    </location>
</feature>
<gene>
    <name evidence="2" type="ORF">AAP_04860</name>
</gene>
<dbReference type="Proteomes" id="UP000242877">
    <property type="component" value="Unassembled WGS sequence"/>
</dbReference>
<feature type="compositionally biased region" description="Basic and acidic residues" evidence="1">
    <location>
        <begin position="112"/>
        <end position="123"/>
    </location>
</feature>
<dbReference type="OrthoDB" id="4207238at2759"/>
<evidence type="ECO:0000313" key="3">
    <source>
        <dbReference type="Proteomes" id="UP000242877"/>
    </source>
</evidence>
<evidence type="ECO:0000256" key="1">
    <source>
        <dbReference type="SAM" id="MobiDB-lite"/>
    </source>
</evidence>
<feature type="compositionally biased region" description="Acidic residues" evidence="1">
    <location>
        <begin position="136"/>
        <end position="168"/>
    </location>
</feature>
<reference evidence="2 3" key="1">
    <citation type="journal article" date="2016" name="Genome Biol. Evol.">
        <title>Divergent and convergent evolution of fungal pathogenicity.</title>
        <authorList>
            <person name="Shang Y."/>
            <person name="Xiao G."/>
            <person name="Zheng P."/>
            <person name="Cen K."/>
            <person name="Zhan S."/>
            <person name="Wang C."/>
        </authorList>
    </citation>
    <scope>NUCLEOTIDE SEQUENCE [LARGE SCALE GENOMIC DNA]</scope>
    <source>
        <strain evidence="2 3">ARSEF 7405</strain>
    </source>
</reference>
<protein>
    <submittedName>
        <fullName evidence="2">Uncharacterized protein</fullName>
    </submittedName>
</protein>
<name>A0A167W8T9_9EURO</name>
<dbReference type="VEuPathDB" id="FungiDB:AAP_04860"/>
<keyword evidence="3" id="KW-1185">Reference proteome</keyword>
<proteinExistence type="predicted"/>
<evidence type="ECO:0000313" key="2">
    <source>
        <dbReference type="EMBL" id="KZZ88537.1"/>
    </source>
</evidence>